<dbReference type="EMBL" id="FUXM01000023">
    <property type="protein sequence ID" value="SKA08845.1"/>
    <property type="molecule type" value="Genomic_DNA"/>
</dbReference>
<name>A0A1T4QYW9_9FIRM</name>
<organism evidence="1 2">
    <name type="scientific">Carboxydocella sporoproducens DSM 16521</name>
    <dbReference type="NCBI Taxonomy" id="1121270"/>
    <lineage>
        <taxon>Bacteria</taxon>
        <taxon>Bacillati</taxon>
        <taxon>Bacillota</taxon>
        <taxon>Clostridia</taxon>
        <taxon>Eubacteriales</taxon>
        <taxon>Clostridiales Family XVI. Incertae Sedis</taxon>
        <taxon>Carboxydocella</taxon>
    </lineage>
</organism>
<proteinExistence type="predicted"/>
<dbReference type="Proteomes" id="UP000189933">
    <property type="component" value="Unassembled WGS sequence"/>
</dbReference>
<sequence>MSQEEQQFRNLLPPETETALQYVKQRLSETISFLGTLASAYSSMASAANQLSANAFSHRSEIDEAVERTVKTGEIIDKLLKLLKLLVNEYQTLVLLDQAEFAKNFLDDDT</sequence>
<gene>
    <name evidence="1" type="ORF">SAMN02745885_01855</name>
</gene>
<protein>
    <submittedName>
        <fullName evidence="1">Uncharacterized protein</fullName>
    </submittedName>
</protein>
<reference evidence="2" key="1">
    <citation type="submission" date="2017-02" db="EMBL/GenBank/DDBJ databases">
        <authorList>
            <person name="Varghese N."/>
            <person name="Submissions S."/>
        </authorList>
    </citation>
    <scope>NUCLEOTIDE SEQUENCE [LARGE SCALE GENOMIC DNA]</scope>
    <source>
        <strain evidence="2">DSM 16521</strain>
    </source>
</reference>
<evidence type="ECO:0000313" key="1">
    <source>
        <dbReference type="EMBL" id="SKA08845.1"/>
    </source>
</evidence>
<dbReference type="AlphaFoldDB" id="A0A1T4QYW9"/>
<evidence type="ECO:0000313" key="2">
    <source>
        <dbReference type="Proteomes" id="UP000189933"/>
    </source>
</evidence>
<accession>A0A1T4QYW9</accession>
<keyword evidence="2" id="KW-1185">Reference proteome</keyword>
<dbReference type="RefSeq" id="WP_078665890.1">
    <property type="nucleotide sequence ID" value="NZ_FUXM01000023.1"/>
</dbReference>